<accession>A0A543FN97</accession>
<dbReference type="Proteomes" id="UP000319818">
    <property type="component" value="Unassembled WGS sequence"/>
</dbReference>
<dbReference type="GO" id="GO:0005737">
    <property type="term" value="C:cytoplasm"/>
    <property type="evidence" value="ECO:0007669"/>
    <property type="project" value="TreeGrafter"/>
</dbReference>
<evidence type="ECO:0000313" key="4">
    <source>
        <dbReference type="EMBL" id="TQM35315.1"/>
    </source>
</evidence>
<dbReference type="GO" id="GO:0004016">
    <property type="term" value="F:adenylate cyclase activity"/>
    <property type="evidence" value="ECO:0007669"/>
    <property type="project" value="TreeGrafter"/>
</dbReference>
<dbReference type="Gene3D" id="1.10.10.10">
    <property type="entry name" value="Winged helix-like DNA-binding domain superfamily/Winged helix DNA-binding domain"/>
    <property type="match status" value="1"/>
</dbReference>
<reference evidence="4 5" key="1">
    <citation type="submission" date="2019-06" db="EMBL/GenBank/DDBJ databases">
        <title>Sequencing the genomes of 1000 actinobacteria strains.</title>
        <authorList>
            <person name="Klenk H.-P."/>
        </authorList>
    </citation>
    <scope>NUCLEOTIDE SEQUENCE [LARGE SCALE GENOMIC DNA]</scope>
    <source>
        <strain evidence="4 5">DSM 45511</strain>
    </source>
</reference>
<keyword evidence="2" id="KW-0067">ATP-binding</keyword>
<dbReference type="Gene3D" id="1.25.40.10">
    <property type="entry name" value="Tetratricopeptide repeat domain"/>
    <property type="match status" value="2"/>
</dbReference>
<keyword evidence="5" id="KW-1185">Reference proteome</keyword>
<organism evidence="4 5">
    <name type="scientific">Pseudonocardia cypriaca</name>
    <dbReference type="NCBI Taxonomy" id="882449"/>
    <lineage>
        <taxon>Bacteria</taxon>
        <taxon>Bacillati</taxon>
        <taxon>Actinomycetota</taxon>
        <taxon>Actinomycetes</taxon>
        <taxon>Pseudonocardiales</taxon>
        <taxon>Pseudonocardiaceae</taxon>
        <taxon>Pseudonocardia</taxon>
    </lineage>
</organism>
<dbReference type="InterPro" id="IPR036388">
    <property type="entry name" value="WH-like_DNA-bd_sf"/>
</dbReference>
<feature type="domain" description="HTH luxR-type" evidence="3">
    <location>
        <begin position="945"/>
        <end position="1010"/>
    </location>
</feature>
<dbReference type="CDD" id="cd06170">
    <property type="entry name" value="LuxR_C_like"/>
    <property type="match status" value="1"/>
</dbReference>
<dbReference type="InterPro" id="IPR016032">
    <property type="entry name" value="Sig_transdc_resp-reg_C-effctor"/>
</dbReference>
<dbReference type="Pfam" id="PF00196">
    <property type="entry name" value="GerE"/>
    <property type="match status" value="1"/>
</dbReference>
<dbReference type="OrthoDB" id="5476461at2"/>
<protein>
    <submittedName>
        <fullName evidence="4">Regulatory LuxR family protein</fullName>
    </submittedName>
</protein>
<gene>
    <name evidence="4" type="ORF">FB388_6746</name>
</gene>
<dbReference type="Pfam" id="PF13191">
    <property type="entry name" value="AAA_16"/>
    <property type="match status" value="1"/>
</dbReference>
<keyword evidence="1" id="KW-0547">Nucleotide-binding</keyword>
<dbReference type="AlphaFoldDB" id="A0A543FN97"/>
<evidence type="ECO:0000313" key="5">
    <source>
        <dbReference type="Proteomes" id="UP000319818"/>
    </source>
</evidence>
<dbReference type="InterPro" id="IPR027417">
    <property type="entry name" value="P-loop_NTPase"/>
</dbReference>
<dbReference type="PROSITE" id="PS00622">
    <property type="entry name" value="HTH_LUXR_1"/>
    <property type="match status" value="1"/>
</dbReference>
<dbReference type="PRINTS" id="PR00038">
    <property type="entry name" value="HTHLUXR"/>
</dbReference>
<dbReference type="InterPro" id="IPR041664">
    <property type="entry name" value="AAA_16"/>
</dbReference>
<evidence type="ECO:0000256" key="2">
    <source>
        <dbReference type="ARBA" id="ARBA00022840"/>
    </source>
</evidence>
<dbReference type="EMBL" id="VFPH01000003">
    <property type="protein sequence ID" value="TQM35315.1"/>
    <property type="molecule type" value="Genomic_DNA"/>
</dbReference>
<dbReference type="SUPFAM" id="SSF48452">
    <property type="entry name" value="TPR-like"/>
    <property type="match status" value="2"/>
</dbReference>
<dbReference type="InterPro" id="IPR000792">
    <property type="entry name" value="Tscrpt_reg_LuxR_C"/>
</dbReference>
<evidence type="ECO:0000259" key="3">
    <source>
        <dbReference type="PROSITE" id="PS50043"/>
    </source>
</evidence>
<dbReference type="RefSeq" id="WP_142106675.1">
    <property type="nucleotide sequence ID" value="NZ_VFPH01000003.1"/>
</dbReference>
<dbReference type="SUPFAM" id="SSF46894">
    <property type="entry name" value="C-terminal effector domain of the bipartite response regulators"/>
    <property type="match status" value="1"/>
</dbReference>
<dbReference type="GO" id="GO:0005524">
    <property type="term" value="F:ATP binding"/>
    <property type="evidence" value="ECO:0007669"/>
    <property type="project" value="UniProtKB-KW"/>
</dbReference>
<sequence>MTDVARLGVGIELVGRRHEVSALTGALDRAATGRPTGLLMSGDAGVGKSRLVAEAVERAAAAGFTVLVGRCLDTAESALPYLPFTEIVGALAVTRPELVAEHVALRHLLPGGGTARAAATGEQRDLGQLQVFDAVLSALDHLTAITPALLVVEDIHWSDRSSRDLLFFLLSRLTGQRLVVLATYRSDDLHRRHPLRPLLSELVRLPQVERVDLGPLAARESLELVRMLADGSLPEPKLRRIARRSEGNAFFAEELVSASSDGLPHGLVEVLVARIEGLSPTTQRVLRIASVAGRMVSHRRLAAVSGLSDDDLEQALREAVAHHILLPADTEPGAFGADDGYQFRHALLREAIYHELLPGERSRVHARYAELLAVPGGSGPRGVAEPGRAAELAHHAMAGHDLRLALAASVQAALEADDREAPAEVLLHAERAIELWQAVPDAEAVAGVDEGTVTRWAAWGASSTGDPDRGIALGKRALELAEGSGDSALSARIGQRYALRLLDLAGREEEALAAARRALELLEREAPSPELAWSHAVLARVLTRIDRFAEAVAEAETALAVAQHLPAAPEPDPDLDAAKADALVTLAVCAEYGGDPERARQLLGEAKPVARRSGELAVELRAYYSLGISLLDEGRLAEAGAEFAAGEERAAATGTTWSGYGLNLRVAHVITRFMRGEWDAAEAAAEIAGESVSAVVATRLAAAGLLTAVGRGRFGPAERRLAELRDSAPVDEQVILLMGEAGAEAALWQGRPDEAARWVREAIAGLEVGSYTQLAPHLGRILLAALGAAAHAEMAAVGMQPVEAATAAAREMVRIAEDAAEHGLPRAGTLGPEGTAWLRRARAELTRLTGPDPLAWRAVADAFGYESGGITCSDTARVGYRQAYALMRHAEAVLAGGGAHAQVEPDLRTAYATANAFGAAPLADALRELARRAGVQLEPAAPSAEPAGPDPLTPRERSVLALVAEGRTNRQVGAELFISEKTVSVHLSRVMGKLGASSRTEAVSVAYARGLLAPADRELARPTP</sequence>
<proteinExistence type="predicted"/>
<dbReference type="GO" id="GO:0006355">
    <property type="term" value="P:regulation of DNA-templated transcription"/>
    <property type="evidence" value="ECO:0007669"/>
    <property type="project" value="InterPro"/>
</dbReference>
<dbReference type="PANTHER" id="PTHR16305">
    <property type="entry name" value="TESTICULAR SOLUBLE ADENYLYL CYCLASE"/>
    <property type="match status" value="1"/>
</dbReference>
<name>A0A543FN97_9PSEU</name>
<dbReference type="PROSITE" id="PS50043">
    <property type="entry name" value="HTH_LUXR_2"/>
    <property type="match status" value="1"/>
</dbReference>
<dbReference type="SUPFAM" id="SSF52540">
    <property type="entry name" value="P-loop containing nucleoside triphosphate hydrolases"/>
    <property type="match status" value="1"/>
</dbReference>
<comment type="caution">
    <text evidence="4">The sequence shown here is derived from an EMBL/GenBank/DDBJ whole genome shotgun (WGS) entry which is preliminary data.</text>
</comment>
<evidence type="ECO:0000256" key="1">
    <source>
        <dbReference type="ARBA" id="ARBA00022741"/>
    </source>
</evidence>
<dbReference type="SMART" id="SM00421">
    <property type="entry name" value="HTH_LUXR"/>
    <property type="match status" value="1"/>
</dbReference>
<dbReference type="GO" id="GO:0003677">
    <property type="term" value="F:DNA binding"/>
    <property type="evidence" value="ECO:0007669"/>
    <property type="project" value="InterPro"/>
</dbReference>
<dbReference type="InterPro" id="IPR011990">
    <property type="entry name" value="TPR-like_helical_dom_sf"/>
</dbReference>
<dbReference type="PANTHER" id="PTHR16305:SF35">
    <property type="entry name" value="TRANSCRIPTIONAL ACTIVATOR DOMAIN"/>
    <property type="match status" value="1"/>
</dbReference>